<dbReference type="EMBL" id="JAXAFJ010000013">
    <property type="protein sequence ID" value="MDX6807580.1"/>
    <property type="molecule type" value="Genomic_DNA"/>
</dbReference>
<sequence>MHLDGPRLAAASGTTRSLVIFLHGYGADGNDLIGLGSEWAQRLPDTEFVSPHAPEDCLQNPQGKQWWDLSLRSEEERWNGVRGAGPVLDAFIDEEMQRTGLPAGKVALVGFSQGTMMALHVGLRRAEPLAGIIGFAGTLAGREHLAGDIKSRPPVLLAHGTMDQVIPVDALVATVETLAENDVPRRWHVAHGMAHGIDRKGLALGADFLVEHLG</sequence>
<feature type="domain" description="Phospholipase/carboxylesterase/thioesterase" evidence="3">
    <location>
        <begin position="8"/>
        <end position="210"/>
    </location>
</feature>
<dbReference type="RefSeq" id="WP_319845721.1">
    <property type="nucleotide sequence ID" value="NZ_JAXAFJ010000013.1"/>
</dbReference>
<gene>
    <name evidence="4" type="ORF">SCD90_16055</name>
</gene>
<dbReference type="Proteomes" id="UP001274321">
    <property type="component" value="Unassembled WGS sequence"/>
</dbReference>
<evidence type="ECO:0000259" key="3">
    <source>
        <dbReference type="Pfam" id="PF02230"/>
    </source>
</evidence>
<evidence type="ECO:0000256" key="1">
    <source>
        <dbReference type="ARBA" id="ARBA00006499"/>
    </source>
</evidence>
<dbReference type="InterPro" id="IPR029058">
    <property type="entry name" value="AB_hydrolase_fold"/>
</dbReference>
<dbReference type="Gene3D" id="3.40.50.1820">
    <property type="entry name" value="alpha/beta hydrolase"/>
    <property type="match status" value="1"/>
</dbReference>
<protein>
    <submittedName>
        <fullName evidence="4">Dienelactone hydrolase family protein</fullName>
    </submittedName>
</protein>
<dbReference type="InterPro" id="IPR050565">
    <property type="entry name" value="LYPA1-2/EST-like"/>
</dbReference>
<reference evidence="4 5" key="1">
    <citation type="submission" date="2023-11" db="EMBL/GenBank/DDBJ databases">
        <authorList>
            <person name="Bao R."/>
        </authorList>
    </citation>
    <scope>NUCLEOTIDE SEQUENCE [LARGE SCALE GENOMIC DNA]</scope>
    <source>
        <strain evidence="4 5">PJ23</strain>
    </source>
</reference>
<dbReference type="PANTHER" id="PTHR10655:SF17">
    <property type="entry name" value="LYSOPHOSPHOLIPASE-LIKE PROTEIN 1"/>
    <property type="match status" value="1"/>
</dbReference>
<keyword evidence="2 4" id="KW-0378">Hydrolase</keyword>
<comment type="caution">
    <text evidence="4">The sequence shown here is derived from an EMBL/GenBank/DDBJ whole genome shotgun (WGS) entry which is preliminary data.</text>
</comment>
<proteinExistence type="inferred from homology"/>
<evidence type="ECO:0000313" key="5">
    <source>
        <dbReference type="Proteomes" id="UP001274321"/>
    </source>
</evidence>
<evidence type="ECO:0000256" key="2">
    <source>
        <dbReference type="ARBA" id="ARBA00022801"/>
    </source>
</evidence>
<name>A0ABU4RV91_9HYPH</name>
<evidence type="ECO:0000313" key="4">
    <source>
        <dbReference type="EMBL" id="MDX6807580.1"/>
    </source>
</evidence>
<dbReference type="GO" id="GO:0016787">
    <property type="term" value="F:hydrolase activity"/>
    <property type="evidence" value="ECO:0007669"/>
    <property type="project" value="UniProtKB-KW"/>
</dbReference>
<dbReference type="InterPro" id="IPR003140">
    <property type="entry name" value="PLipase/COase/thioEstase"/>
</dbReference>
<dbReference type="Pfam" id="PF02230">
    <property type="entry name" value="Abhydrolase_2"/>
    <property type="match status" value="1"/>
</dbReference>
<comment type="similarity">
    <text evidence="1">Belongs to the AB hydrolase superfamily. AB hydrolase 2 family.</text>
</comment>
<organism evidence="4 5">
    <name type="scientific">Terrihabitans rhizophilus</name>
    <dbReference type="NCBI Taxonomy" id="3092662"/>
    <lineage>
        <taxon>Bacteria</taxon>
        <taxon>Pseudomonadati</taxon>
        <taxon>Pseudomonadota</taxon>
        <taxon>Alphaproteobacteria</taxon>
        <taxon>Hyphomicrobiales</taxon>
        <taxon>Terrihabitans</taxon>
    </lineage>
</organism>
<dbReference type="SUPFAM" id="SSF53474">
    <property type="entry name" value="alpha/beta-Hydrolases"/>
    <property type="match status" value="1"/>
</dbReference>
<keyword evidence="5" id="KW-1185">Reference proteome</keyword>
<dbReference type="PANTHER" id="PTHR10655">
    <property type="entry name" value="LYSOPHOSPHOLIPASE-RELATED"/>
    <property type="match status" value="1"/>
</dbReference>
<accession>A0ABU4RV91</accession>